<comment type="caution">
    <text evidence="1">The sequence shown here is derived from an EMBL/GenBank/DDBJ whole genome shotgun (WGS) entry which is preliminary data.</text>
</comment>
<reference evidence="1" key="1">
    <citation type="submission" date="2022-04" db="EMBL/GenBank/DDBJ databases">
        <title>Jade perch genome.</title>
        <authorList>
            <person name="Chao B."/>
        </authorList>
    </citation>
    <scope>NUCLEOTIDE SEQUENCE</scope>
    <source>
        <strain evidence="1">CB-2022</strain>
    </source>
</reference>
<dbReference type="Proteomes" id="UP000831701">
    <property type="component" value="Chromosome 12"/>
</dbReference>
<proteinExistence type="predicted"/>
<name>A0ACB8WDM0_9TELE</name>
<accession>A0ACB8WDM0</accession>
<protein>
    <submittedName>
        <fullName evidence="1">Uncharacterized protein</fullName>
    </submittedName>
</protein>
<evidence type="ECO:0000313" key="1">
    <source>
        <dbReference type="EMBL" id="KAI3364838.1"/>
    </source>
</evidence>
<gene>
    <name evidence="1" type="ORF">L3Q82_001025</name>
</gene>
<organism evidence="1 2">
    <name type="scientific">Scortum barcoo</name>
    <name type="common">barcoo grunter</name>
    <dbReference type="NCBI Taxonomy" id="214431"/>
    <lineage>
        <taxon>Eukaryota</taxon>
        <taxon>Metazoa</taxon>
        <taxon>Chordata</taxon>
        <taxon>Craniata</taxon>
        <taxon>Vertebrata</taxon>
        <taxon>Euteleostomi</taxon>
        <taxon>Actinopterygii</taxon>
        <taxon>Neopterygii</taxon>
        <taxon>Teleostei</taxon>
        <taxon>Neoteleostei</taxon>
        <taxon>Acanthomorphata</taxon>
        <taxon>Eupercaria</taxon>
        <taxon>Centrarchiformes</taxon>
        <taxon>Terapontoidei</taxon>
        <taxon>Terapontidae</taxon>
        <taxon>Scortum</taxon>
    </lineage>
</organism>
<sequence>MCQRLSGQAGVLGHPSCLSESMVCEPLSACPDLTMPLASSGVSGLPQMRKTRTLTEIIVEAENVIANPAQNIKIHPELPRRPSPPNALFYEENLARFHAQHPRMSYQKLFQLLSNKYKALPEEEKSLYEEKFNLANEEYKRKMLEFRKHYDNKSPNDKSKMRRKKKRISAGSIDEVDEDTEGLPPKPPFNGYHLFCKEQRASMVGVSKNSYVSIWAQRWRDLTERERNKYSTRCTELKRQYAVELNDFLMTLEEKEQERIINKYGIKRPKKHKLSADCTAIKREVKYKKLPGEPKMPSRSGNVIFCKEQMQLLKEEYPNSRERFIKCNHMWQHLPNKEKERYKGKVCENFQKYSMELQKWFKDSEDEDIEDCSSDEEEDYEEDEEEEEEGEEDNKEEMKFGLCARAGIDCSRLISVRCKDGCLPKQGLAQDILSDLVEDACLGLCFEVHRAVKQGYFFLDDTDQESMRDFEIVDQPGLDVFGQVYNQWKNKECVCPNCSRSIAASRFAPHLEKCLGMGRNSSRIANRRIVTGNNTNNKSESDQEDNDDVNDNDWSYGAEKKAKKRKSDKCQCCID</sequence>
<evidence type="ECO:0000313" key="2">
    <source>
        <dbReference type="Proteomes" id="UP000831701"/>
    </source>
</evidence>
<keyword evidence="2" id="KW-1185">Reference proteome</keyword>
<dbReference type="EMBL" id="CM041542">
    <property type="protein sequence ID" value="KAI3364838.1"/>
    <property type="molecule type" value="Genomic_DNA"/>
</dbReference>